<dbReference type="eggNOG" id="COG2382">
    <property type="taxonomic scope" value="Bacteria"/>
</dbReference>
<dbReference type="PANTHER" id="PTHR48098">
    <property type="entry name" value="ENTEROCHELIN ESTERASE-RELATED"/>
    <property type="match status" value="1"/>
</dbReference>
<dbReference type="RefSeq" id="WP_026800152.1">
    <property type="nucleotide sequence ID" value="NZ_AULI01000007.1"/>
</dbReference>
<evidence type="ECO:0000313" key="2">
    <source>
        <dbReference type="Proteomes" id="UP000030528"/>
    </source>
</evidence>
<dbReference type="EMBL" id="AVPE01000005">
    <property type="protein sequence ID" value="KGX92730.1"/>
    <property type="molecule type" value="Genomic_DNA"/>
</dbReference>
<name>A0A0A5GNI0_9BACI</name>
<organism evidence="1 2">
    <name type="scientific">Pontibacillus halophilus JSM 076056 = DSM 19796</name>
    <dbReference type="NCBI Taxonomy" id="1385510"/>
    <lineage>
        <taxon>Bacteria</taxon>
        <taxon>Bacillati</taxon>
        <taxon>Bacillota</taxon>
        <taxon>Bacilli</taxon>
        <taxon>Bacillales</taxon>
        <taxon>Bacillaceae</taxon>
        <taxon>Pontibacillus</taxon>
    </lineage>
</organism>
<dbReference type="SUPFAM" id="SSF53474">
    <property type="entry name" value="alpha/beta-Hydrolases"/>
    <property type="match status" value="1"/>
</dbReference>
<proteinExistence type="predicted"/>
<dbReference type="Pfam" id="PF00756">
    <property type="entry name" value="Esterase"/>
    <property type="match status" value="1"/>
</dbReference>
<gene>
    <name evidence="1" type="ORF">N781_15585</name>
</gene>
<reference evidence="1 2" key="1">
    <citation type="submission" date="2013-08" db="EMBL/GenBank/DDBJ databases">
        <authorList>
            <person name="Huang J."/>
            <person name="Wang G."/>
        </authorList>
    </citation>
    <scope>NUCLEOTIDE SEQUENCE [LARGE SCALE GENOMIC DNA]</scope>
    <source>
        <strain evidence="1 2">JSM 076056</strain>
    </source>
</reference>
<dbReference type="InterPro" id="IPR050583">
    <property type="entry name" value="Mycobacterial_A85_antigen"/>
</dbReference>
<keyword evidence="2" id="KW-1185">Reference proteome</keyword>
<comment type="caution">
    <text evidence="1">The sequence shown here is derived from an EMBL/GenBank/DDBJ whole genome shotgun (WGS) entry which is preliminary data.</text>
</comment>
<dbReference type="Gene3D" id="3.40.50.1820">
    <property type="entry name" value="alpha/beta hydrolase"/>
    <property type="match status" value="1"/>
</dbReference>
<dbReference type="InterPro" id="IPR000801">
    <property type="entry name" value="Esterase-like"/>
</dbReference>
<dbReference type="STRING" id="1385510.GCA_000425205_01742"/>
<accession>A0A0A5GNI0</accession>
<dbReference type="Proteomes" id="UP000030528">
    <property type="component" value="Unassembled WGS sequence"/>
</dbReference>
<sequence length="242" mass="28313">MKRQGTTVEREIHSQYLDETLIVKIYRPASFSSLYKYHICIMQDGDDYYKFGRIQTLSDRFHEDRSIENTVFAGIHYKDKFDRREKYHPEGARREAYMKFLAHEVVPLLDEEIPTYHMSGSRALMGDSLGGTISLLTALHYPHTFGKVIMQSPYVDEHVLQAVAQNDEIRRMDLYHSIGTEETAVDTTDGNVKDFITPNRELHEALQAKVEHYTYKEFEGNHIWKFWQQDLKDALPKIFGNS</sequence>
<dbReference type="OrthoDB" id="9803578at2"/>
<dbReference type="InterPro" id="IPR029058">
    <property type="entry name" value="AB_hydrolase_fold"/>
</dbReference>
<dbReference type="AlphaFoldDB" id="A0A0A5GNI0"/>
<evidence type="ECO:0008006" key="3">
    <source>
        <dbReference type="Google" id="ProtNLM"/>
    </source>
</evidence>
<protein>
    <recommendedName>
        <fullName evidence="3">Acetyl esterase</fullName>
    </recommendedName>
</protein>
<evidence type="ECO:0000313" key="1">
    <source>
        <dbReference type="EMBL" id="KGX92730.1"/>
    </source>
</evidence>
<dbReference type="PANTHER" id="PTHR48098:SF3">
    <property type="entry name" value="IRON(III) ENTEROBACTIN ESTERASE"/>
    <property type="match status" value="1"/>
</dbReference>